<dbReference type="CDD" id="cd00082">
    <property type="entry name" value="HisKA"/>
    <property type="match status" value="1"/>
</dbReference>
<dbReference type="InterPro" id="IPR005467">
    <property type="entry name" value="His_kinase_dom"/>
</dbReference>
<reference evidence="10 11" key="1">
    <citation type="submission" date="2020-05" db="EMBL/GenBank/DDBJ databases">
        <authorList>
            <person name="Khan S.A."/>
            <person name="Jeon C.O."/>
            <person name="Chun B.H."/>
        </authorList>
    </citation>
    <scope>NUCLEOTIDE SEQUENCE [LARGE SCALE GENOMIC DNA]</scope>
    <source>
        <strain evidence="10 11">S1162</strain>
    </source>
</reference>
<dbReference type="InterPro" id="IPR003661">
    <property type="entry name" value="HisK_dim/P_dom"/>
</dbReference>
<feature type="domain" description="Histidine kinase" evidence="8">
    <location>
        <begin position="192"/>
        <end position="411"/>
    </location>
</feature>
<dbReference type="SMART" id="SM00387">
    <property type="entry name" value="HATPase_c"/>
    <property type="match status" value="1"/>
</dbReference>
<keyword evidence="3 6" id="KW-0597">Phosphoprotein</keyword>
<dbReference type="EMBL" id="JABFCR010000003">
    <property type="protein sequence ID" value="NNU33146.1"/>
    <property type="molecule type" value="Genomic_DNA"/>
</dbReference>
<dbReference type="InterPro" id="IPR036890">
    <property type="entry name" value="HATPase_C_sf"/>
</dbReference>
<dbReference type="InterPro" id="IPR004358">
    <property type="entry name" value="Sig_transdc_His_kin-like_C"/>
</dbReference>
<evidence type="ECO:0000313" key="11">
    <source>
        <dbReference type="Proteomes" id="UP000566071"/>
    </source>
</evidence>
<keyword evidence="4" id="KW-0808">Transferase</keyword>
<dbReference type="Pfam" id="PF02518">
    <property type="entry name" value="HATPase_c"/>
    <property type="match status" value="1"/>
</dbReference>
<evidence type="ECO:0000256" key="2">
    <source>
        <dbReference type="ARBA" id="ARBA00012438"/>
    </source>
</evidence>
<name>A0ABX1VYV6_9SPHI</name>
<dbReference type="Proteomes" id="UP000566071">
    <property type="component" value="Unassembled WGS sequence"/>
</dbReference>
<dbReference type="SMART" id="SM00388">
    <property type="entry name" value="HisKA"/>
    <property type="match status" value="1"/>
</dbReference>
<accession>A0ABX1VYV6</accession>
<sequence>MAETQMPEEPLINVLLVDDNENNLLAMEVVLEKEKYTFHRATSGREALRILLREEDFSLILLDVKMPIMDGYETAALIYERDKLRQIPIIFITAHDYEEAAVFKGYEAGAVDFIRKPFNPEMLRSKVAVFTELYRKNQLLQRQEEKLQAINQELKQMNQSLEQRVLERTLQLEGVNRELKELNLSKDKFLSVISHDLRNPLTALLATSENLTRDSEKLQPERIKMFANIIHRTSHKILDQLNELVDWAKEQREKNNFNPQELQLRQSVNESLDLLRENAQQKNIVLENLVTEDLYIHADVLMFRSILQNVVTNAIKYTPAGGGSVAVTATATDGMIELCIRDRGVGMSAQTLDMLFGQVSTASLLGTSKEKGTGLGLLLVKDFVTMHGGTIRVESELDKGTCFLFTMPKIKTESIA</sequence>
<dbReference type="PROSITE" id="PS50109">
    <property type="entry name" value="HIS_KIN"/>
    <property type="match status" value="1"/>
</dbReference>
<dbReference type="PANTHER" id="PTHR43047">
    <property type="entry name" value="TWO-COMPONENT HISTIDINE PROTEIN KINASE"/>
    <property type="match status" value="1"/>
</dbReference>
<evidence type="ECO:0000256" key="6">
    <source>
        <dbReference type="PROSITE-ProRule" id="PRU00169"/>
    </source>
</evidence>
<dbReference type="PANTHER" id="PTHR43047:SF72">
    <property type="entry name" value="OSMOSENSING HISTIDINE PROTEIN KINASE SLN1"/>
    <property type="match status" value="1"/>
</dbReference>
<dbReference type="SUPFAM" id="SSF55874">
    <property type="entry name" value="ATPase domain of HSP90 chaperone/DNA topoisomerase II/histidine kinase"/>
    <property type="match status" value="1"/>
</dbReference>
<evidence type="ECO:0000259" key="9">
    <source>
        <dbReference type="PROSITE" id="PS50110"/>
    </source>
</evidence>
<keyword evidence="11" id="KW-1185">Reference proteome</keyword>
<dbReference type="GO" id="GO:0016301">
    <property type="term" value="F:kinase activity"/>
    <property type="evidence" value="ECO:0007669"/>
    <property type="project" value="UniProtKB-KW"/>
</dbReference>
<protein>
    <recommendedName>
        <fullName evidence="2">histidine kinase</fullName>
        <ecNumber evidence="2">2.7.13.3</ecNumber>
    </recommendedName>
</protein>
<feature type="domain" description="Response regulatory" evidence="9">
    <location>
        <begin position="13"/>
        <end position="131"/>
    </location>
</feature>
<feature type="coiled-coil region" evidence="7">
    <location>
        <begin position="133"/>
        <end position="167"/>
    </location>
</feature>
<keyword evidence="5 10" id="KW-0418">Kinase</keyword>
<evidence type="ECO:0000256" key="7">
    <source>
        <dbReference type="SAM" id="Coils"/>
    </source>
</evidence>
<comment type="caution">
    <text evidence="10">The sequence shown here is derived from an EMBL/GenBank/DDBJ whole genome shotgun (WGS) entry which is preliminary data.</text>
</comment>
<dbReference type="SUPFAM" id="SSF47384">
    <property type="entry name" value="Homodimeric domain of signal transducing histidine kinase"/>
    <property type="match status" value="1"/>
</dbReference>
<dbReference type="SMART" id="SM00448">
    <property type="entry name" value="REC"/>
    <property type="match status" value="1"/>
</dbReference>
<dbReference type="InterPro" id="IPR001789">
    <property type="entry name" value="Sig_transdc_resp-reg_receiver"/>
</dbReference>
<dbReference type="InterPro" id="IPR003594">
    <property type="entry name" value="HATPase_dom"/>
</dbReference>
<dbReference type="PROSITE" id="PS50110">
    <property type="entry name" value="RESPONSE_REGULATORY"/>
    <property type="match status" value="1"/>
</dbReference>
<dbReference type="PRINTS" id="PR00344">
    <property type="entry name" value="BCTRLSENSOR"/>
</dbReference>
<evidence type="ECO:0000259" key="8">
    <source>
        <dbReference type="PROSITE" id="PS50109"/>
    </source>
</evidence>
<dbReference type="Pfam" id="PF00512">
    <property type="entry name" value="HisKA"/>
    <property type="match status" value="1"/>
</dbReference>
<feature type="modified residue" description="4-aspartylphosphate" evidence="6">
    <location>
        <position position="63"/>
    </location>
</feature>
<evidence type="ECO:0000256" key="3">
    <source>
        <dbReference type="ARBA" id="ARBA00022553"/>
    </source>
</evidence>
<evidence type="ECO:0000256" key="4">
    <source>
        <dbReference type="ARBA" id="ARBA00022679"/>
    </source>
</evidence>
<dbReference type="CDD" id="cd00075">
    <property type="entry name" value="HATPase"/>
    <property type="match status" value="1"/>
</dbReference>
<dbReference type="Gene3D" id="3.30.565.10">
    <property type="entry name" value="Histidine kinase-like ATPase, C-terminal domain"/>
    <property type="match status" value="1"/>
</dbReference>
<evidence type="ECO:0000313" key="10">
    <source>
        <dbReference type="EMBL" id="NNU33146.1"/>
    </source>
</evidence>
<evidence type="ECO:0000256" key="5">
    <source>
        <dbReference type="ARBA" id="ARBA00022777"/>
    </source>
</evidence>
<proteinExistence type="predicted"/>
<dbReference type="Pfam" id="PF00072">
    <property type="entry name" value="Response_reg"/>
    <property type="match status" value="1"/>
</dbReference>
<dbReference type="Gene3D" id="3.40.50.2300">
    <property type="match status" value="1"/>
</dbReference>
<gene>
    <name evidence="10" type="ORF">HK413_01260</name>
</gene>
<keyword evidence="7" id="KW-0175">Coiled coil</keyword>
<dbReference type="EC" id="2.7.13.3" evidence="2"/>
<evidence type="ECO:0000256" key="1">
    <source>
        <dbReference type="ARBA" id="ARBA00000085"/>
    </source>
</evidence>
<comment type="catalytic activity">
    <reaction evidence="1">
        <text>ATP + protein L-histidine = ADP + protein N-phospho-L-histidine.</text>
        <dbReference type="EC" id="2.7.13.3"/>
    </reaction>
</comment>
<dbReference type="SUPFAM" id="SSF52172">
    <property type="entry name" value="CheY-like"/>
    <property type="match status" value="1"/>
</dbReference>
<dbReference type="InterPro" id="IPR011006">
    <property type="entry name" value="CheY-like_superfamily"/>
</dbReference>
<dbReference type="Gene3D" id="1.10.287.130">
    <property type="match status" value="1"/>
</dbReference>
<organism evidence="10 11">
    <name type="scientific">Mucilaginibacter humi</name>
    <dbReference type="NCBI Taxonomy" id="2732510"/>
    <lineage>
        <taxon>Bacteria</taxon>
        <taxon>Pseudomonadati</taxon>
        <taxon>Bacteroidota</taxon>
        <taxon>Sphingobacteriia</taxon>
        <taxon>Sphingobacteriales</taxon>
        <taxon>Sphingobacteriaceae</taxon>
        <taxon>Mucilaginibacter</taxon>
    </lineage>
</organism>
<dbReference type="InterPro" id="IPR036097">
    <property type="entry name" value="HisK_dim/P_sf"/>
</dbReference>